<dbReference type="GO" id="GO:0005737">
    <property type="term" value="C:cytoplasm"/>
    <property type="evidence" value="ECO:0007669"/>
    <property type="project" value="TreeGrafter"/>
</dbReference>
<dbReference type="InterPro" id="IPR038614">
    <property type="entry name" value="GK_N_sf"/>
</dbReference>
<keyword evidence="8" id="KW-0067">ATP-binding</keyword>
<evidence type="ECO:0000259" key="10">
    <source>
        <dbReference type="Pfam" id="PF13660"/>
    </source>
</evidence>
<keyword evidence="5" id="KW-0808">Transferase</keyword>
<evidence type="ECO:0000256" key="1">
    <source>
        <dbReference type="ARBA" id="ARBA00000694"/>
    </source>
</evidence>
<evidence type="ECO:0000313" key="11">
    <source>
        <dbReference type="EMBL" id="CAH4037066.1"/>
    </source>
</evidence>
<dbReference type="GO" id="GO:0008887">
    <property type="term" value="F:glycerate kinase activity"/>
    <property type="evidence" value="ECO:0007669"/>
    <property type="project" value="UniProtKB-EC"/>
</dbReference>
<comment type="similarity">
    <text evidence="2">Belongs to the glycerate kinase type-2 family.</text>
</comment>
<dbReference type="PANTHER" id="PTHR12227">
    <property type="entry name" value="GLYCERATE KINASE"/>
    <property type="match status" value="1"/>
</dbReference>
<dbReference type="Proteomes" id="UP001152562">
    <property type="component" value="Unassembled WGS sequence"/>
</dbReference>
<dbReference type="Pfam" id="PF13660">
    <property type="entry name" value="DUF4147"/>
    <property type="match status" value="1"/>
</dbReference>
<dbReference type="GO" id="GO:0005524">
    <property type="term" value="F:ATP binding"/>
    <property type="evidence" value="ECO:0007669"/>
    <property type="project" value="UniProtKB-KW"/>
</dbReference>
<sequence>MDKSVYVIGTGKAVKSMAMEVESMFNSKIRDGYISIPKGSSNKLMFKSNLKYIEGAKDNLPDEDAENTSKKVKSLLSNMCINDFVIVLISGGGSALLPLPKAPITLEEKTTLIKKLANCGADIKELNVVRKATSDLKGGQLALEAQPAKIGTLILSDIVGDPLDLIASGPTAENKDSPTSAINIIKKYHLFEDLPSSILSALEDKAYNKAFPHNNVHNYIIGSNKFSIDAAVTQAKELHYLPVALSYTITGNVKDLAKQYCKLLKQFCDYLNGNIDFKTLKSEVSKLDLPVILDNINILNTVDFKGDICLILGGETTVEVTGSGKGGRNQQLPLELSLLLHENKDCLSDHDIYFLIAGTDGIDGPTDAAGAIGYTNLVTDARKENLSVQTYLTNNDSYNFYKKFRKGELHIITGHTNTNVMDIHLILISKQ</sequence>
<dbReference type="AlphaFoldDB" id="A0A9P0TRC8"/>
<dbReference type="SUPFAM" id="SSF82544">
    <property type="entry name" value="GckA/TtuD-like"/>
    <property type="match status" value="1"/>
</dbReference>
<reference evidence="11" key="1">
    <citation type="submission" date="2022-05" db="EMBL/GenBank/DDBJ databases">
        <authorList>
            <person name="Okamura Y."/>
        </authorList>
    </citation>
    <scope>NUCLEOTIDE SEQUENCE</scope>
</reference>
<evidence type="ECO:0000256" key="4">
    <source>
        <dbReference type="ARBA" id="ARBA00020720"/>
    </source>
</evidence>
<dbReference type="Gene3D" id="3.40.1480.10">
    <property type="entry name" value="MOFRL domain"/>
    <property type="match status" value="1"/>
</dbReference>
<evidence type="ECO:0000313" key="12">
    <source>
        <dbReference type="Proteomes" id="UP001152562"/>
    </source>
</evidence>
<dbReference type="InterPro" id="IPR037035">
    <property type="entry name" value="GK-like_C_sf"/>
</dbReference>
<comment type="caution">
    <text evidence="11">The sequence shown here is derived from an EMBL/GenBank/DDBJ whole genome shotgun (WGS) entry which is preliminary data.</text>
</comment>
<evidence type="ECO:0000259" key="9">
    <source>
        <dbReference type="Pfam" id="PF05161"/>
    </source>
</evidence>
<dbReference type="PANTHER" id="PTHR12227:SF0">
    <property type="entry name" value="GLYCERATE KINASE"/>
    <property type="match status" value="1"/>
</dbReference>
<evidence type="ECO:0000256" key="7">
    <source>
        <dbReference type="ARBA" id="ARBA00022777"/>
    </source>
</evidence>
<evidence type="ECO:0000256" key="8">
    <source>
        <dbReference type="ARBA" id="ARBA00022840"/>
    </source>
</evidence>
<keyword evidence="7" id="KW-0418">Kinase</keyword>
<evidence type="ECO:0000256" key="3">
    <source>
        <dbReference type="ARBA" id="ARBA00012101"/>
    </source>
</evidence>
<feature type="domain" description="MOFRL-associated" evidence="10">
    <location>
        <begin position="3"/>
        <end position="203"/>
    </location>
</feature>
<evidence type="ECO:0000256" key="6">
    <source>
        <dbReference type="ARBA" id="ARBA00022741"/>
    </source>
</evidence>
<dbReference type="EC" id="2.7.1.31" evidence="3"/>
<gene>
    <name evidence="11" type="ORF">PIBRA_LOCUS12800</name>
</gene>
<comment type="catalytic activity">
    <reaction evidence="1">
        <text>(R)-glycerate + ATP = (2R)-3-phosphoglycerate + ADP + H(+)</text>
        <dbReference type="Rhea" id="RHEA:23516"/>
        <dbReference type="ChEBI" id="CHEBI:15378"/>
        <dbReference type="ChEBI" id="CHEBI:16659"/>
        <dbReference type="ChEBI" id="CHEBI:30616"/>
        <dbReference type="ChEBI" id="CHEBI:58272"/>
        <dbReference type="ChEBI" id="CHEBI:456216"/>
        <dbReference type="EC" id="2.7.1.31"/>
    </reaction>
</comment>
<proteinExistence type="inferred from homology"/>
<dbReference type="Pfam" id="PF05161">
    <property type="entry name" value="MOFRL"/>
    <property type="match status" value="1"/>
</dbReference>
<dbReference type="Gene3D" id="3.40.50.10180">
    <property type="entry name" value="Glycerate kinase, MOFRL-like N-terminal domain"/>
    <property type="match status" value="1"/>
</dbReference>
<dbReference type="FunFam" id="3.40.50.10180:FF:000001">
    <property type="entry name" value="Glycerate kinase"/>
    <property type="match status" value="1"/>
</dbReference>
<evidence type="ECO:0000256" key="5">
    <source>
        <dbReference type="ARBA" id="ARBA00022679"/>
    </source>
</evidence>
<keyword evidence="12" id="KW-1185">Reference proteome</keyword>
<dbReference type="EMBL" id="CALOZG010000085">
    <property type="protein sequence ID" value="CAH4037066.1"/>
    <property type="molecule type" value="Genomic_DNA"/>
</dbReference>
<name>A0A9P0TRC8_PIEBR</name>
<keyword evidence="6" id="KW-0547">Nucleotide-binding</keyword>
<evidence type="ECO:0000256" key="2">
    <source>
        <dbReference type="ARBA" id="ARBA00005393"/>
    </source>
</evidence>
<feature type="domain" description="MOFRL" evidence="9">
    <location>
        <begin position="308"/>
        <end position="422"/>
    </location>
</feature>
<accession>A0A9P0TRC8</accession>
<dbReference type="InterPro" id="IPR039760">
    <property type="entry name" value="MOFRL_protein"/>
</dbReference>
<dbReference type="InterPro" id="IPR007835">
    <property type="entry name" value="MOFRL"/>
</dbReference>
<dbReference type="InterPro" id="IPR025286">
    <property type="entry name" value="MOFRL_assoc_dom"/>
</dbReference>
<protein>
    <recommendedName>
        <fullName evidence="4">Glycerate kinase</fullName>
        <ecNumber evidence="3">2.7.1.31</ecNumber>
    </recommendedName>
</protein>
<organism evidence="11 12">
    <name type="scientific">Pieris brassicae</name>
    <name type="common">White butterfly</name>
    <name type="synonym">Large white butterfly</name>
    <dbReference type="NCBI Taxonomy" id="7116"/>
    <lineage>
        <taxon>Eukaryota</taxon>
        <taxon>Metazoa</taxon>
        <taxon>Ecdysozoa</taxon>
        <taxon>Arthropoda</taxon>
        <taxon>Hexapoda</taxon>
        <taxon>Insecta</taxon>
        <taxon>Pterygota</taxon>
        <taxon>Neoptera</taxon>
        <taxon>Endopterygota</taxon>
        <taxon>Lepidoptera</taxon>
        <taxon>Glossata</taxon>
        <taxon>Ditrysia</taxon>
        <taxon>Papilionoidea</taxon>
        <taxon>Pieridae</taxon>
        <taxon>Pierinae</taxon>
        <taxon>Pieris</taxon>
    </lineage>
</organism>